<feature type="domain" description="Thiamine pyrophosphate enzyme TPP-binding" evidence="5">
    <location>
        <begin position="449"/>
        <end position="577"/>
    </location>
</feature>
<proteinExistence type="inferred from homology"/>
<dbReference type="InterPro" id="IPR011766">
    <property type="entry name" value="TPP_enzyme_TPP-bd"/>
</dbReference>
<evidence type="ECO:0000256" key="3">
    <source>
        <dbReference type="RuleBase" id="RU362132"/>
    </source>
</evidence>
<evidence type="ECO:0000313" key="8">
    <source>
        <dbReference type="Proteomes" id="UP000267342"/>
    </source>
</evidence>
<organism evidence="7 8">
    <name type="scientific">Zymobacter palmae</name>
    <dbReference type="NCBI Taxonomy" id="33074"/>
    <lineage>
        <taxon>Bacteria</taxon>
        <taxon>Pseudomonadati</taxon>
        <taxon>Pseudomonadota</taxon>
        <taxon>Gammaproteobacteria</taxon>
        <taxon>Oceanospirillales</taxon>
        <taxon>Halomonadaceae</taxon>
        <taxon>Zymobacter group</taxon>
        <taxon>Zymobacter</taxon>
    </lineage>
</organism>
<evidence type="ECO:0000259" key="6">
    <source>
        <dbReference type="Pfam" id="PF02776"/>
    </source>
</evidence>
<gene>
    <name evidence="7" type="ORF">ZBT109_0512</name>
</gene>
<dbReference type="GO" id="GO:0003984">
    <property type="term" value="F:acetolactate synthase activity"/>
    <property type="evidence" value="ECO:0007669"/>
    <property type="project" value="TreeGrafter"/>
</dbReference>
<dbReference type="Proteomes" id="UP000267342">
    <property type="component" value="Chromosome"/>
</dbReference>
<dbReference type="CDD" id="cd02002">
    <property type="entry name" value="TPP_BFDC"/>
    <property type="match status" value="1"/>
</dbReference>
<dbReference type="Gene3D" id="3.40.50.970">
    <property type="match status" value="2"/>
</dbReference>
<reference evidence="7 8" key="1">
    <citation type="submission" date="2018-09" db="EMBL/GenBank/DDBJ databases">
        <title>Zymobacter palmae IAM14233 (=T109) whole genome analysis.</title>
        <authorList>
            <person name="Yanase H."/>
        </authorList>
    </citation>
    <scope>NUCLEOTIDE SEQUENCE [LARGE SCALE GENOMIC DNA]</scope>
    <source>
        <strain evidence="7 8">IAM14233</strain>
    </source>
</reference>
<dbReference type="InterPro" id="IPR029061">
    <property type="entry name" value="THDP-binding"/>
</dbReference>
<dbReference type="InterPro" id="IPR012000">
    <property type="entry name" value="Thiamin_PyroP_enz_cen_dom"/>
</dbReference>
<dbReference type="GO" id="GO:0030976">
    <property type="term" value="F:thiamine pyrophosphate binding"/>
    <property type="evidence" value="ECO:0007669"/>
    <property type="project" value="InterPro"/>
</dbReference>
<dbReference type="Pfam" id="PF02776">
    <property type="entry name" value="TPP_enzyme_N"/>
    <property type="match status" value="1"/>
</dbReference>
<dbReference type="STRING" id="1123510.GCA_000620025_01475"/>
<dbReference type="InterPro" id="IPR012001">
    <property type="entry name" value="Thiamin_PyroP_enz_TPP-bd_dom"/>
</dbReference>
<dbReference type="InterPro" id="IPR029035">
    <property type="entry name" value="DHS-like_NAD/FAD-binding_dom"/>
</dbReference>
<dbReference type="Pfam" id="PF02775">
    <property type="entry name" value="TPP_enzyme_C"/>
    <property type="match status" value="1"/>
</dbReference>
<evidence type="ECO:0000313" key="7">
    <source>
        <dbReference type="EMBL" id="BBG29300.1"/>
    </source>
</evidence>
<protein>
    <submittedName>
        <fullName evidence="7">Thiamine pyrophosphate-requiring enzymes</fullName>
    </submittedName>
</protein>
<evidence type="ECO:0000256" key="1">
    <source>
        <dbReference type="ARBA" id="ARBA00007812"/>
    </source>
</evidence>
<dbReference type="GO" id="GO:0019752">
    <property type="term" value="P:carboxylic acid metabolic process"/>
    <property type="evidence" value="ECO:0007669"/>
    <property type="project" value="UniProtKB-ARBA"/>
</dbReference>
<keyword evidence="2 3" id="KW-0786">Thiamine pyrophosphate</keyword>
<dbReference type="PANTHER" id="PTHR18968">
    <property type="entry name" value="THIAMINE PYROPHOSPHATE ENZYMES"/>
    <property type="match status" value="1"/>
</dbReference>
<dbReference type="Gene3D" id="3.40.50.1220">
    <property type="entry name" value="TPP-binding domain"/>
    <property type="match status" value="1"/>
</dbReference>
<evidence type="ECO:0000259" key="4">
    <source>
        <dbReference type="Pfam" id="PF00205"/>
    </source>
</evidence>
<evidence type="ECO:0000256" key="2">
    <source>
        <dbReference type="ARBA" id="ARBA00023052"/>
    </source>
</evidence>
<keyword evidence="8" id="KW-1185">Reference proteome</keyword>
<name>A0A348HCE8_9GAMM</name>
<dbReference type="SUPFAM" id="SSF52467">
    <property type="entry name" value="DHS-like NAD/FAD-binding domain"/>
    <property type="match status" value="1"/>
</dbReference>
<dbReference type="GO" id="GO:0050660">
    <property type="term" value="F:flavin adenine dinucleotide binding"/>
    <property type="evidence" value="ECO:0007669"/>
    <property type="project" value="TreeGrafter"/>
</dbReference>
<comment type="similarity">
    <text evidence="1 3">Belongs to the TPP enzyme family.</text>
</comment>
<feature type="domain" description="Thiamine pyrophosphate enzyme N-terminal TPP-binding" evidence="6">
    <location>
        <begin position="33"/>
        <end position="135"/>
    </location>
</feature>
<dbReference type="SUPFAM" id="SSF52518">
    <property type="entry name" value="Thiamin diphosphate-binding fold (THDP-binding)"/>
    <property type="match status" value="2"/>
</dbReference>
<dbReference type="EMBL" id="AP018933">
    <property type="protein sequence ID" value="BBG29300.1"/>
    <property type="molecule type" value="Genomic_DNA"/>
</dbReference>
<dbReference type="PANTHER" id="PTHR18968:SF133">
    <property type="entry name" value="BENZOYLFORMATE DECARBOXYLASE"/>
    <property type="match status" value="1"/>
</dbReference>
<feature type="domain" description="Thiamine pyrophosphate enzyme central" evidence="4">
    <location>
        <begin position="232"/>
        <end position="355"/>
    </location>
</feature>
<dbReference type="KEGG" id="zpl:ZBT109_0512"/>
<dbReference type="InterPro" id="IPR045229">
    <property type="entry name" value="TPP_enz"/>
</dbReference>
<dbReference type="GO" id="GO:0000287">
    <property type="term" value="F:magnesium ion binding"/>
    <property type="evidence" value="ECO:0007669"/>
    <property type="project" value="InterPro"/>
</dbReference>
<dbReference type="AlphaFoldDB" id="A0A348HCE8"/>
<dbReference type="Pfam" id="PF00205">
    <property type="entry name" value="TPP_enzyme_M"/>
    <property type="match status" value="1"/>
</dbReference>
<dbReference type="CDD" id="cd07035">
    <property type="entry name" value="TPP_PYR_POX_like"/>
    <property type="match status" value="1"/>
</dbReference>
<evidence type="ECO:0000259" key="5">
    <source>
        <dbReference type="Pfam" id="PF02775"/>
    </source>
</evidence>
<sequence length="582" mass="62674">MLGHWRRHLAAVIQDETMTFTRVDSLTPQPPRRGAEALLEILASEGVDYIFGNPGTTELPLIDALLREPNIHYVFGLQESSVVAMADGYAQASGKVGFVNLHTSGGLGHGMGCLLSAQVSQTPLVVTAGQQDQRHMVTDPLLFDDLVGIATPATKWAKEVTSARQLPIMVRRAFHDAEAAPQGPVFLSLPMDVMEGMTDIDIGHKSRIYRRATAQGLPELAEDLAAVAPGKLALIAGDEIRTSQAAEDVVKVAELLGTPVFGSSWPLCMPFPTDHSLWQGNLPGTAAQIAQMLSDYDAVLALGGNSLVTILYSEGAAIPSNCKVYQLSDSVTNLGRIYSTYLSMVGDIKASLTALIPLIEQQLTTAQRTGNTARIATFRRHRADQRILLTQQVVEQWSSPVISPLVAAHEVMKAIGPSVPIIDEAVATSRYIKALMNRNAAAQYAFIRGGTLGWGMPAAVGTSLGIGREPVVSLVGDGAALYSPQCLWTAAREQLPVTFIVMNNREYNVLKNFMRQQKDYVSAQSNEFIAMDIEPAIDYQALATAMGVPARRIDKASDIAEAVATAIRSGKPNLIEIAIRPE</sequence>
<accession>A0A348HCE8</accession>